<organism evidence="2 3">
    <name type="scientific">Euroglyphus maynei</name>
    <name type="common">Mayne's house dust mite</name>
    <dbReference type="NCBI Taxonomy" id="6958"/>
    <lineage>
        <taxon>Eukaryota</taxon>
        <taxon>Metazoa</taxon>
        <taxon>Ecdysozoa</taxon>
        <taxon>Arthropoda</taxon>
        <taxon>Chelicerata</taxon>
        <taxon>Arachnida</taxon>
        <taxon>Acari</taxon>
        <taxon>Acariformes</taxon>
        <taxon>Sarcoptiformes</taxon>
        <taxon>Astigmata</taxon>
        <taxon>Psoroptidia</taxon>
        <taxon>Analgoidea</taxon>
        <taxon>Pyroglyphidae</taxon>
        <taxon>Pyroglyphinae</taxon>
        <taxon>Euroglyphus</taxon>
    </lineage>
</organism>
<evidence type="ECO:0000256" key="1">
    <source>
        <dbReference type="SAM" id="MobiDB-lite"/>
    </source>
</evidence>
<dbReference type="Proteomes" id="UP000194236">
    <property type="component" value="Unassembled WGS sequence"/>
</dbReference>
<feature type="non-terminal residue" evidence="2">
    <location>
        <position position="131"/>
    </location>
</feature>
<name>A0A1Y3APJ6_EURMA</name>
<comment type="caution">
    <text evidence="2">The sequence shown here is derived from an EMBL/GenBank/DDBJ whole genome shotgun (WGS) entry which is preliminary data.</text>
</comment>
<feature type="compositionally biased region" description="Basic and acidic residues" evidence="1">
    <location>
        <begin position="48"/>
        <end position="71"/>
    </location>
</feature>
<feature type="non-terminal residue" evidence="2">
    <location>
        <position position="1"/>
    </location>
</feature>
<sequence>FKENQILFQELTREIKTAKQLSQHSHHKQGHRKRNNRRLTGPKLQLLNRKETNKKSVENHKVDSRKVDKRPVRMQPRMAVFNVARNVKDDCVNKSNNQSTTNHVKVKNEEEFDDKEDRFFRKMIRKLNPKN</sequence>
<feature type="compositionally biased region" description="Basic residues" evidence="1">
    <location>
        <begin position="24"/>
        <end position="37"/>
    </location>
</feature>
<feature type="region of interest" description="Disordered" evidence="1">
    <location>
        <begin position="17"/>
        <end position="76"/>
    </location>
</feature>
<reference evidence="2 3" key="1">
    <citation type="submission" date="2017-03" db="EMBL/GenBank/DDBJ databases">
        <title>Genome Survey of Euroglyphus maynei.</title>
        <authorList>
            <person name="Arlian L.G."/>
            <person name="Morgan M.S."/>
            <person name="Rider S.D."/>
        </authorList>
    </citation>
    <scope>NUCLEOTIDE SEQUENCE [LARGE SCALE GENOMIC DNA]</scope>
    <source>
        <strain evidence="2">Arlian Lab</strain>
        <tissue evidence="2">Whole body</tissue>
    </source>
</reference>
<dbReference type="AlphaFoldDB" id="A0A1Y3APJ6"/>
<keyword evidence="3" id="KW-1185">Reference proteome</keyword>
<evidence type="ECO:0000313" key="3">
    <source>
        <dbReference type="Proteomes" id="UP000194236"/>
    </source>
</evidence>
<gene>
    <name evidence="2" type="ORF">BLA29_014107</name>
</gene>
<evidence type="ECO:0000313" key="2">
    <source>
        <dbReference type="EMBL" id="OTF69754.1"/>
    </source>
</evidence>
<protein>
    <submittedName>
        <fullName evidence="2">Uncharacterized protein</fullName>
    </submittedName>
</protein>
<dbReference type="EMBL" id="MUJZ01068979">
    <property type="protein sequence ID" value="OTF69754.1"/>
    <property type="molecule type" value="Genomic_DNA"/>
</dbReference>
<accession>A0A1Y3APJ6</accession>
<proteinExistence type="predicted"/>